<dbReference type="Proteomes" id="UP001486565">
    <property type="component" value="Chromosome"/>
</dbReference>
<evidence type="ECO:0000256" key="10">
    <source>
        <dbReference type="PROSITE-ProRule" id="PRU00169"/>
    </source>
</evidence>
<keyword evidence="14" id="KW-1185">Reference proteome</keyword>
<dbReference type="PROSITE" id="PS50110">
    <property type="entry name" value="RESPONSE_REGULATORY"/>
    <property type="match status" value="1"/>
</dbReference>
<gene>
    <name evidence="13" type="ORF">QBE51_06240</name>
</gene>
<keyword evidence="4 10" id="KW-0597">Phosphoprotein</keyword>
<dbReference type="SUPFAM" id="SSF46689">
    <property type="entry name" value="Homeodomain-like"/>
    <property type="match status" value="2"/>
</dbReference>
<evidence type="ECO:0000256" key="7">
    <source>
        <dbReference type="ARBA" id="ARBA00023125"/>
    </source>
</evidence>
<dbReference type="PROSITE" id="PS01124">
    <property type="entry name" value="HTH_ARAC_FAMILY_2"/>
    <property type="match status" value="1"/>
</dbReference>
<evidence type="ECO:0000256" key="4">
    <source>
        <dbReference type="ARBA" id="ARBA00022553"/>
    </source>
</evidence>
<dbReference type="SMART" id="SM00342">
    <property type="entry name" value="HTH_ARAC"/>
    <property type="match status" value="1"/>
</dbReference>
<accession>A0ABZ2Y8Z7</accession>
<dbReference type="PANTHER" id="PTHR42713">
    <property type="entry name" value="HISTIDINE KINASE-RELATED"/>
    <property type="match status" value="1"/>
</dbReference>
<keyword evidence="3" id="KW-0963">Cytoplasm</keyword>
<dbReference type="InterPro" id="IPR041522">
    <property type="entry name" value="CdaR_GGDEF"/>
</dbReference>
<comment type="function">
    <text evidence="9">May play the central regulatory role in sporulation. It may be an element of the effector pathway responsible for the activation of sporulation genes in response to nutritional stress. Spo0A may act in concert with spo0H (a sigma factor) to control the expression of some genes that are critical to the sporulation process.</text>
</comment>
<evidence type="ECO:0000256" key="2">
    <source>
        <dbReference type="ARBA" id="ARBA00018672"/>
    </source>
</evidence>
<dbReference type="InterPro" id="IPR011006">
    <property type="entry name" value="CheY-like_superfamily"/>
</dbReference>
<dbReference type="InterPro" id="IPR009057">
    <property type="entry name" value="Homeodomain-like_sf"/>
</dbReference>
<feature type="modified residue" description="4-aspartylphosphate" evidence="10">
    <location>
        <position position="57"/>
    </location>
</feature>
<feature type="domain" description="Response regulatory" evidence="12">
    <location>
        <begin position="5"/>
        <end position="122"/>
    </location>
</feature>
<evidence type="ECO:0000313" key="13">
    <source>
        <dbReference type="EMBL" id="WZL71111.1"/>
    </source>
</evidence>
<evidence type="ECO:0000313" key="14">
    <source>
        <dbReference type="Proteomes" id="UP001486565"/>
    </source>
</evidence>
<protein>
    <recommendedName>
        <fullName evidence="2">Stage 0 sporulation protein A homolog</fullName>
    </recommendedName>
</protein>
<evidence type="ECO:0000256" key="5">
    <source>
        <dbReference type="ARBA" id="ARBA00023012"/>
    </source>
</evidence>
<feature type="domain" description="HTH araC/xylS-type" evidence="11">
    <location>
        <begin position="438"/>
        <end position="537"/>
    </location>
</feature>
<dbReference type="PANTHER" id="PTHR42713:SF3">
    <property type="entry name" value="TRANSCRIPTIONAL REGULATORY PROTEIN HPTR"/>
    <property type="match status" value="1"/>
</dbReference>
<keyword evidence="7" id="KW-0238">DNA-binding</keyword>
<dbReference type="CDD" id="cd17536">
    <property type="entry name" value="REC_YesN-like"/>
    <property type="match status" value="1"/>
</dbReference>
<organism evidence="13 14">
    <name type="scientific">Defluviitalea saccharophila</name>
    <dbReference type="NCBI Taxonomy" id="879970"/>
    <lineage>
        <taxon>Bacteria</taxon>
        <taxon>Bacillati</taxon>
        <taxon>Bacillota</taxon>
        <taxon>Clostridia</taxon>
        <taxon>Lachnospirales</taxon>
        <taxon>Defluviitaleaceae</taxon>
        <taxon>Defluviitalea</taxon>
    </lineage>
</organism>
<evidence type="ECO:0000256" key="9">
    <source>
        <dbReference type="ARBA" id="ARBA00024867"/>
    </source>
</evidence>
<dbReference type="Pfam" id="PF12833">
    <property type="entry name" value="HTH_18"/>
    <property type="match status" value="1"/>
</dbReference>
<dbReference type="Gene3D" id="1.10.10.60">
    <property type="entry name" value="Homeodomain-like"/>
    <property type="match status" value="2"/>
</dbReference>
<dbReference type="RefSeq" id="WP_341878076.1">
    <property type="nucleotide sequence ID" value="NZ_CP121687.1"/>
</dbReference>
<proteinExistence type="predicted"/>
<dbReference type="Pfam" id="PF17853">
    <property type="entry name" value="GGDEF_2"/>
    <property type="match status" value="1"/>
</dbReference>
<evidence type="ECO:0000259" key="11">
    <source>
        <dbReference type="PROSITE" id="PS01124"/>
    </source>
</evidence>
<keyword evidence="6" id="KW-0805">Transcription regulation</keyword>
<keyword evidence="5" id="KW-0902">Two-component regulatory system</keyword>
<dbReference type="Gene3D" id="3.40.50.2300">
    <property type="match status" value="1"/>
</dbReference>
<dbReference type="InterPro" id="IPR001789">
    <property type="entry name" value="Sig_transdc_resp-reg_receiver"/>
</dbReference>
<dbReference type="EMBL" id="CP121687">
    <property type="protein sequence ID" value="WZL71111.1"/>
    <property type="molecule type" value="Genomic_DNA"/>
</dbReference>
<keyword evidence="8" id="KW-0804">Transcription</keyword>
<evidence type="ECO:0000256" key="8">
    <source>
        <dbReference type="ARBA" id="ARBA00023163"/>
    </source>
</evidence>
<name>A0ABZ2Y8Z7_9FIRM</name>
<dbReference type="Pfam" id="PF00072">
    <property type="entry name" value="Response_reg"/>
    <property type="match status" value="1"/>
</dbReference>
<evidence type="ECO:0000256" key="1">
    <source>
        <dbReference type="ARBA" id="ARBA00004496"/>
    </source>
</evidence>
<sequence>MQLYKILLVDDEEEIRKGIIKKIKWEELGFVVVGEAENGIEALDIIDKTMPDVVITDIRMPFMDGIKLAENIKYRFPTNKVIVLSGFDDFEYAQEAIKLGVIRYILKPINSIEFTELLKEVKHLLDEEIRSKNDLETLKINYQKSLPLLKERFLNHWIEDYVAEEEIEENIHILDLDIAQKHLALAVIRPDELGKEEKDIKTLKNKHLLKMAIFNICEEVVKEHNLGTIFMKINEMVVIIPLKVHETVKSSSRIAVALEQIRIAVQKYLETTVTIGVGNICTNKSMLYKTYASALAALDYTIMLGSNKIIYIDDIEPAQNDINFEEGDERELLGAIRVGQKEKIEEAVSRVLAKVEETQVSLSDYQIYIVEVFSSIMRLIKNMDLDINKIFPDNVNFFTIINGFRSKKEVKEWLLEVCFKVTEEFSLKRSSSKSDIIERAQKYIDSNYWDDELNAEKLCNYLHISTNYFSALFKKETKLNFTSYLTKVRIEKAKELLRNTDMKAFDIGNKVGYTEGHYFSYVFKKITGLTPTEYRNGKA</sequence>
<evidence type="ECO:0000259" key="12">
    <source>
        <dbReference type="PROSITE" id="PS50110"/>
    </source>
</evidence>
<dbReference type="SUPFAM" id="SSF52172">
    <property type="entry name" value="CheY-like"/>
    <property type="match status" value="1"/>
</dbReference>
<evidence type="ECO:0000256" key="6">
    <source>
        <dbReference type="ARBA" id="ARBA00023015"/>
    </source>
</evidence>
<comment type="subcellular location">
    <subcellularLocation>
        <location evidence="1">Cytoplasm</location>
    </subcellularLocation>
</comment>
<dbReference type="InterPro" id="IPR018060">
    <property type="entry name" value="HTH_AraC"/>
</dbReference>
<reference evidence="13 14" key="1">
    <citation type="submission" date="2023-03" db="EMBL/GenBank/DDBJ databases">
        <title>Novel Species.</title>
        <authorList>
            <person name="Ma S."/>
        </authorList>
    </citation>
    <scope>NUCLEOTIDE SEQUENCE [LARGE SCALE GENOMIC DNA]</scope>
    <source>
        <strain evidence="13 14">LIND6LT2</strain>
    </source>
</reference>
<dbReference type="SMART" id="SM00448">
    <property type="entry name" value="REC"/>
    <property type="match status" value="1"/>
</dbReference>
<evidence type="ECO:0000256" key="3">
    <source>
        <dbReference type="ARBA" id="ARBA00022490"/>
    </source>
</evidence>
<dbReference type="InterPro" id="IPR051552">
    <property type="entry name" value="HptR"/>
</dbReference>